<evidence type="ECO:0000256" key="1">
    <source>
        <dbReference type="ARBA" id="ARBA00012528"/>
    </source>
</evidence>
<dbReference type="OrthoDB" id="9812260at2"/>
<dbReference type="GO" id="GO:0052621">
    <property type="term" value="F:diguanylate cyclase activity"/>
    <property type="evidence" value="ECO:0007669"/>
    <property type="project" value="UniProtKB-EC"/>
</dbReference>
<dbReference type="FunFam" id="3.30.70.270:FF:000001">
    <property type="entry name" value="Diguanylate cyclase domain protein"/>
    <property type="match status" value="1"/>
</dbReference>
<comment type="catalytic activity">
    <reaction evidence="4">
        <text>2 GTP = 3',3'-c-di-GMP + 2 diphosphate</text>
        <dbReference type="Rhea" id="RHEA:24898"/>
        <dbReference type="ChEBI" id="CHEBI:33019"/>
        <dbReference type="ChEBI" id="CHEBI:37565"/>
        <dbReference type="ChEBI" id="CHEBI:58805"/>
        <dbReference type="EC" id="2.7.7.65"/>
    </reaction>
</comment>
<dbReference type="NCBIfam" id="TIGR00254">
    <property type="entry name" value="GGDEF"/>
    <property type="match status" value="1"/>
</dbReference>
<gene>
    <name evidence="6" type="ORF">EP867_13540</name>
</gene>
<dbReference type="PANTHER" id="PTHR45138:SF9">
    <property type="entry name" value="DIGUANYLATE CYCLASE DGCM-RELATED"/>
    <property type="match status" value="1"/>
</dbReference>
<evidence type="ECO:0000259" key="5">
    <source>
        <dbReference type="PROSITE" id="PS50887"/>
    </source>
</evidence>
<protein>
    <recommendedName>
        <fullName evidence="2">Diguanylate cyclase DosC</fullName>
        <ecNumber evidence="1">2.7.7.65</ecNumber>
    </recommendedName>
    <alternativeName>
        <fullName evidence="3">Direct oxygen-sensing cyclase</fullName>
    </alternativeName>
</protein>
<dbReference type="InterPro" id="IPR048442">
    <property type="entry name" value="DosC_2nd"/>
</dbReference>
<dbReference type="Pfam" id="PF00990">
    <property type="entry name" value="GGDEF"/>
    <property type="match status" value="1"/>
</dbReference>
<dbReference type="PANTHER" id="PTHR45138">
    <property type="entry name" value="REGULATORY COMPONENTS OF SENSORY TRANSDUCTION SYSTEM"/>
    <property type="match status" value="1"/>
</dbReference>
<evidence type="ECO:0000256" key="4">
    <source>
        <dbReference type="ARBA" id="ARBA00034247"/>
    </source>
</evidence>
<dbReference type="SMART" id="SM00267">
    <property type="entry name" value="GGDEF"/>
    <property type="match status" value="1"/>
</dbReference>
<dbReference type="Gene3D" id="1.10.490.10">
    <property type="entry name" value="Globins"/>
    <property type="match status" value="1"/>
</dbReference>
<feature type="domain" description="GGDEF" evidence="5">
    <location>
        <begin position="344"/>
        <end position="476"/>
    </location>
</feature>
<dbReference type="InterPro" id="IPR044398">
    <property type="entry name" value="Globin-sensor_dom"/>
</dbReference>
<organism evidence="6 7">
    <name type="scientific">Falsigemmobacter intermedius</name>
    <dbReference type="NCBI Taxonomy" id="1553448"/>
    <lineage>
        <taxon>Bacteria</taxon>
        <taxon>Pseudomonadati</taxon>
        <taxon>Pseudomonadota</taxon>
        <taxon>Alphaproteobacteria</taxon>
        <taxon>Rhodobacterales</taxon>
        <taxon>Paracoccaceae</taxon>
        <taxon>Falsigemmobacter</taxon>
    </lineage>
</organism>
<dbReference type="Pfam" id="PF21118">
    <property type="entry name" value="DosC_2nd"/>
    <property type="match status" value="1"/>
</dbReference>
<dbReference type="GO" id="GO:0020037">
    <property type="term" value="F:heme binding"/>
    <property type="evidence" value="ECO:0007669"/>
    <property type="project" value="InterPro"/>
</dbReference>
<dbReference type="SUPFAM" id="SSF46458">
    <property type="entry name" value="Globin-like"/>
    <property type="match status" value="1"/>
</dbReference>
<dbReference type="Pfam" id="PF11563">
    <property type="entry name" value="Protoglobin"/>
    <property type="match status" value="1"/>
</dbReference>
<dbReference type="InterPro" id="IPR050469">
    <property type="entry name" value="Diguanylate_Cyclase"/>
</dbReference>
<evidence type="ECO:0000256" key="2">
    <source>
        <dbReference type="ARBA" id="ARBA00015125"/>
    </source>
</evidence>
<name>A0A444M9R0_9RHOB</name>
<dbReference type="GO" id="GO:0005886">
    <property type="term" value="C:plasma membrane"/>
    <property type="evidence" value="ECO:0007669"/>
    <property type="project" value="TreeGrafter"/>
</dbReference>
<dbReference type="Gene3D" id="3.30.70.270">
    <property type="match status" value="1"/>
</dbReference>
<dbReference type="InterPro" id="IPR000160">
    <property type="entry name" value="GGDEF_dom"/>
</dbReference>
<dbReference type="EMBL" id="SBLC01000020">
    <property type="protein sequence ID" value="RWY39650.1"/>
    <property type="molecule type" value="Genomic_DNA"/>
</dbReference>
<dbReference type="InterPro" id="IPR009050">
    <property type="entry name" value="Globin-like_sf"/>
</dbReference>
<dbReference type="PROSITE" id="PS50887">
    <property type="entry name" value="GGDEF"/>
    <property type="match status" value="1"/>
</dbReference>
<dbReference type="InterPro" id="IPR029787">
    <property type="entry name" value="Nucleotide_cyclase"/>
</dbReference>
<dbReference type="EC" id="2.7.7.65" evidence="1"/>
<comment type="caution">
    <text evidence="6">The sequence shown here is derived from an EMBL/GenBank/DDBJ whole genome shotgun (WGS) entry which is preliminary data.</text>
</comment>
<accession>A0A444M9R0</accession>
<dbReference type="AlphaFoldDB" id="A0A444M9R0"/>
<dbReference type="GO" id="GO:1902201">
    <property type="term" value="P:negative regulation of bacterial-type flagellum-dependent cell motility"/>
    <property type="evidence" value="ECO:0007669"/>
    <property type="project" value="TreeGrafter"/>
</dbReference>
<dbReference type="GO" id="GO:0019825">
    <property type="term" value="F:oxygen binding"/>
    <property type="evidence" value="ECO:0007669"/>
    <property type="project" value="InterPro"/>
</dbReference>
<dbReference type="InterPro" id="IPR043128">
    <property type="entry name" value="Rev_trsase/Diguanyl_cyclase"/>
</dbReference>
<dbReference type="SUPFAM" id="SSF55073">
    <property type="entry name" value="Nucleotide cyclase"/>
    <property type="match status" value="1"/>
</dbReference>
<evidence type="ECO:0000256" key="3">
    <source>
        <dbReference type="ARBA" id="ARBA00029839"/>
    </source>
</evidence>
<sequence>MRNAPQDMVWCGLTGSFGMTMPNLAERDAELLSKEWAALQEALVPPARVALAALVAEQAAELVERFYAELEKDADAREFLSQDLIRDRLSGALQRWLLALFPAETVPDFDEMARVQCHAGAVHARIGLPLKLVTRGLRLMTEGLIHAIVAQEDLRQSRRAMLRVAASTLSIAIDIMNSATVGESRRSEQNAGAFRLFTLGKNLSQEREAQRAAMAEWLQEAMFIIAARERLEDLPDLRSSEFGLWLTHRGDVLFEGTHEIHRAQALVARIDADLLPGIRRGEDLRNLLERLNSAAAEVRALVLQCFNEATRIEGGHDALTGVLSRRFMDTILAREVETARRQRQDFAVALIDLDHFKRINDLYGHSAGDLALRRCAEAILETARVGDYVFRYGGEEFLVTLAEMDPEAAQAFGERLLEALRSRDIHLPGGEVIRLTASIGIAAYNGEPDFHRLTMAADQALYEAKSLGRNRVHLAS</sequence>
<keyword evidence="7" id="KW-1185">Reference proteome</keyword>
<dbReference type="GO" id="GO:0043709">
    <property type="term" value="P:cell adhesion involved in single-species biofilm formation"/>
    <property type="evidence" value="ECO:0007669"/>
    <property type="project" value="TreeGrafter"/>
</dbReference>
<reference evidence="6 7" key="1">
    <citation type="journal article" date="2015" name="Int. J. Syst. Evol. Microbiol.">
        <title>Gemmobacter intermedius sp. nov., isolated from a white stork (Ciconia ciconia).</title>
        <authorList>
            <person name="Kampfer P."/>
            <person name="Jerzak L."/>
            <person name="Wilharm G."/>
            <person name="Golke J."/>
            <person name="Busse H.J."/>
            <person name="Glaeser S.P."/>
        </authorList>
    </citation>
    <scope>NUCLEOTIDE SEQUENCE [LARGE SCALE GENOMIC DNA]</scope>
    <source>
        <strain evidence="6 7">119/4</strain>
    </source>
</reference>
<evidence type="ECO:0000313" key="7">
    <source>
        <dbReference type="Proteomes" id="UP000287168"/>
    </source>
</evidence>
<dbReference type="Proteomes" id="UP000287168">
    <property type="component" value="Unassembled WGS sequence"/>
</dbReference>
<evidence type="ECO:0000313" key="6">
    <source>
        <dbReference type="EMBL" id="RWY39650.1"/>
    </source>
</evidence>
<dbReference type="InterPro" id="IPR012292">
    <property type="entry name" value="Globin/Proto"/>
</dbReference>
<proteinExistence type="predicted"/>
<dbReference type="CDD" id="cd01949">
    <property type="entry name" value="GGDEF"/>
    <property type="match status" value="1"/>
</dbReference>